<feature type="compositionally biased region" description="Polar residues" evidence="1">
    <location>
        <begin position="75"/>
        <end position="86"/>
    </location>
</feature>
<dbReference type="EMBL" id="JANVFS010000068">
    <property type="protein sequence ID" value="KAJ4463642.1"/>
    <property type="molecule type" value="Genomic_DNA"/>
</dbReference>
<reference evidence="2" key="1">
    <citation type="submission" date="2022-08" db="EMBL/GenBank/DDBJ databases">
        <authorList>
            <consortium name="DOE Joint Genome Institute"/>
            <person name="Min B."/>
            <person name="Riley R."/>
            <person name="Sierra-Patev S."/>
            <person name="Naranjo-Ortiz M."/>
            <person name="Looney B."/>
            <person name="Konkel Z."/>
            <person name="Slot J.C."/>
            <person name="Sakamoto Y."/>
            <person name="Steenwyk J.L."/>
            <person name="Rokas A."/>
            <person name="Carro J."/>
            <person name="Camarero S."/>
            <person name="Ferreira P."/>
            <person name="Molpeceres G."/>
            <person name="Ruiz-Duenas F.J."/>
            <person name="Serrano A."/>
            <person name="Henrissat B."/>
            <person name="Drula E."/>
            <person name="Hughes K.W."/>
            <person name="Mata J.L."/>
            <person name="Ishikawa N.K."/>
            <person name="Vargas-Isla R."/>
            <person name="Ushijima S."/>
            <person name="Smith C.A."/>
            <person name="Ahrendt S."/>
            <person name="Andreopoulos W."/>
            <person name="He G."/>
            <person name="Labutti K."/>
            <person name="Lipzen A."/>
            <person name="Ng V."/>
            <person name="Sandor L."/>
            <person name="Barry K."/>
            <person name="Martinez A.T."/>
            <person name="Xiao Y."/>
            <person name="Gibbons J.G."/>
            <person name="Terashima K."/>
            <person name="Hibbett D.S."/>
            <person name="Grigoriev I.V."/>
        </authorList>
    </citation>
    <scope>NUCLEOTIDE SEQUENCE</scope>
    <source>
        <strain evidence="2">Sp2 HRB7682 ss15</strain>
    </source>
</reference>
<proteinExistence type="predicted"/>
<evidence type="ECO:0000313" key="3">
    <source>
        <dbReference type="Proteomes" id="UP001150238"/>
    </source>
</evidence>
<reference evidence="2" key="2">
    <citation type="journal article" date="2023" name="Proc. Natl. Acad. Sci. U.S.A.">
        <title>A global phylogenomic analysis of the shiitake genus Lentinula.</title>
        <authorList>
            <person name="Sierra-Patev S."/>
            <person name="Min B."/>
            <person name="Naranjo-Ortiz M."/>
            <person name="Looney B."/>
            <person name="Konkel Z."/>
            <person name="Slot J.C."/>
            <person name="Sakamoto Y."/>
            <person name="Steenwyk J.L."/>
            <person name="Rokas A."/>
            <person name="Carro J."/>
            <person name="Camarero S."/>
            <person name="Ferreira P."/>
            <person name="Molpeceres G."/>
            <person name="Ruiz-Duenas F.J."/>
            <person name="Serrano A."/>
            <person name="Henrissat B."/>
            <person name="Drula E."/>
            <person name="Hughes K.W."/>
            <person name="Mata J.L."/>
            <person name="Ishikawa N.K."/>
            <person name="Vargas-Isla R."/>
            <person name="Ushijima S."/>
            <person name="Smith C.A."/>
            <person name="Donoghue J."/>
            <person name="Ahrendt S."/>
            <person name="Andreopoulos W."/>
            <person name="He G."/>
            <person name="LaButti K."/>
            <person name="Lipzen A."/>
            <person name="Ng V."/>
            <person name="Riley R."/>
            <person name="Sandor L."/>
            <person name="Barry K."/>
            <person name="Martinez A.T."/>
            <person name="Xiao Y."/>
            <person name="Gibbons J.G."/>
            <person name="Terashima K."/>
            <person name="Grigoriev I.V."/>
            <person name="Hibbett D."/>
        </authorList>
    </citation>
    <scope>NUCLEOTIDE SEQUENCE</scope>
    <source>
        <strain evidence="2">Sp2 HRB7682 ss15</strain>
    </source>
</reference>
<feature type="compositionally biased region" description="Basic and acidic residues" evidence="1">
    <location>
        <begin position="65"/>
        <end position="74"/>
    </location>
</feature>
<comment type="caution">
    <text evidence="2">The sequence shown here is derived from an EMBL/GenBank/DDBJ whole genome shotgun (WGS) entry which is preliminary data.</text>
</comment>
<organism evidence="2 3">
    <name type="scientific">Lentinula lateritia</name>
    <dbReference type="NCBI Taxonomy" id="40482"/>
    <lineage>
        <taxon>Eukaryota</taxon>
        <taxon>Fungi</taxon>
        <taxon>Dikarya</taxon>
        <taxon>Basidiomycota</taxon>
        <taxon>Agaricomycotina</taxon>
        <taxon>Agaricomycetes</taxon>
        <taxon>Agaricomycetidae</taxon>
        <taxon>Agaricales</taxon>
        <taxon>Marasmiineae</taxon>
        <taxon>Omphalotaceae</taxon>
        <taxon>Lentinula</taxon>
    </lineage>
</organism>
<sequence>MNVSTIKNNNDFALLLDFSVIIINTRLGLSEQQPRAAPGHPTSRGVSGEHDTESGVPQSSVGNQGRRESFERRTNSQSAQGSTGQGNEDPKVEELLNGITDEAMRGKIELVRDQENWKYLTMQEKSKFVINVSALKKYPSNTHFPPLIDIYVGFVQERSLRDLEGITDVTVRSKIEFVKDPENWKSLTQDEQSKFLMNVFAIKKYPLNPQFPSLLDFSVKKIKEKTGKSISAYEANKQQPRGAPGYHNARGIGGEREAGFEIGQIRQGLAGGNLYGTYRRRAYGYDLD</sequence>
<protein>
    <submittedName>
        <fullName evidence="2">Uncharacterized protein</fullName>
    </submittedName>
</protein>
<dbReference type="Proteomes" id="UP001150238">
    <property type="component" value="Unassembled WGS sequence"/>
</dbReference>
<dbReference type="AlphaFoldDB" id="A0A9W9DDF8"/>
<evidence type="ECO:0000313" key="2">
    <source>
        <dbReference type="EMBL" id="KAJ4463642.1"/>
    </source>
</evidence>
<evidence type="ECO:0000256" key="1">
    <source>
        <dbReference type="SAM" id="MobiDB-lite"/>
    </source>
</evidence>
<name>A0A9W9DDF8_9AGAR</name>
<gene>
    <name evidence="2" type="ORF">C8J55DRAFT_531331</name>
</gene>
<feature type="region of interest" description="Disordered" evidence="1">
    <location>
        <begin position="31"/>
        <end position="91"/>
    </location>
</feature>
<accession>A0A9W9DDF8</accession>